<dbReference type="Gene3D" id="3.40.50.720">
    <property type="entry name" value="NAD(P)-binding Rossmann-like Domain"/>
    <property type="match status" value="1"/>
</dbReference>
<keyword evidence="2 3" id="KW-0560">Oxidoreductase</keyword>
<evidence type="ECO:0000313" key="4">
    <source>
        <dbReference type="Proteomes" id="UP000536624"/>
    </source>
</evidence>
<evidence type="ECO:0000256" key="1">
    <source>
        <dbReference type="ARBA" id="ARBA00006484"/>
    </source>
</evidence>
<sequence length="141" mass="14529">MVWNASQAAWPHFASRPGGAIINIASMSALIGSTVYKSAAHHSANGAIVSLTRALAGEGAAIGLRVNSISPGVISSPPVRLLLDKFGDAAPFMPFVKATAFQELGTPEDVAYAALYLASDEARYVNGANLVVDCGTTVLVN</sequence>
<dbReference type="Pfam" id="PF13561">
    <property type="entry name" value="adh_short_C2"/>
    <property type="match status" value="1"/>
</dbReference>
<dbReference type="PRINTS" id="PR00081">
    <property type="entry name" value="GDHRDH"/>
</dbReference>
<dbReference type="EMBL" id="JAALLH010000002">
    <property type="protein sequence ID" value="NIY69420.1"/>
    <property type="molecule type" value="Genomic_DNA"/>
</dbReference>
<dbReference type="InterPro" id="IPR051122">
    <property type="entry name" value="SDR_DHRS6-like"/>
</dbReference>
<protein>
    <submittedName>
        <fullName evidence="3">Short-chain dehydrogenase/reductase SDR</fullName>
        <ecNumber evidence="3">1.1.1.100</ecNumber>
    </submittedName>
</protein>
<dbReference type="InterPro" id="IPR002347">
    <property type="entry name" value="SDR_fam"/>
</dbReference>
<accession>A0A7X5XA47</accession>
<dbReference type="Proteomes" id="UP000536624">
    <property type="component" value="Unassembled WGS sequence"/>
</dbReference>
<dbReference type="PANTHER" id="PTHR43477">
    <property type="entry name" value="DIHYDROANTICAPSIN 7-DEHYDROGENASE"/>
    <property type="match status" value="1"/>
</dbReference>
<evidence type="ECO:0000313" key="3">
    <source>
        <dbReference type="EMBL" id="NIY69420.1"/>
    </source>
</evidence>
<reference evidence="3 4" key="1">
    <citation type="submission" date="2020-02" db="EMBL/GenBank/DDBJ databases">
        <title>Streptomyces malaysiensis DSM14702 (JHCC583434, PFL_A843) Genome sequencing and assembly.</title>
        <authorList>
            <person name="Samborskyy M."/>
        </authorList>
    </citation>
    <scope>NUCLEOTIDE SEQUENCE [LARGE SCALE GENOMIC DNA]</scope>
    <source>
        <strain evidence="3 4">DSM 14702</strain>
    </source>
</reference>
<organism evidence="3 4">
    <name type="scientific">Streptomyces malaysiensis</name>
    <dbReference type="NCBI Taxonomy" id="92644"/>
    <lineage>
        <taxon>Bacteria</taxon>
        <taxon>Bacillati</taxon>
        <taxon>Actinomycetota</taxon>
        <taxon>Actinomycetes</taxon>
        <taxon>Kitasatosporales</taxon>
        <taxon>Streptomycetaceae</taxon>
        <taxon>Streptomyces</taxon>
        <taxon>Streptomyces violaceusniger group</taxon>
    </lineage>
</organism>
<dbReference type="EC" id="1.1.1.100" evidence="3"/>
<name>A0A7X5XA47_STRMQ</name>
<evidence type="ECO:0000256" key="2">
    <source>
        <dbReference type="ARBA" id="ARBA00023002"/>
    </source>
</evidence>
<dbReference type="AlphaFoldDB" id="A0A7X5XA47"/>
<dbReference type="InterPro" id="IPR036291">
    <property type="entry name" value="NAD(P)-bd_dom_sf"/>
</dbReference>
<comment type="similarity">
    <text evidence="1">Belongs to the short-chain dehydrogenases/reductases (SDR) family.</text>
</comment>
<dbReference type="SUPFAM" id="SSF51735">
    <property type="entry name" value="NAD(P)-binding Rossmann-fold domains"/>
    <property type="match status" value="1"/>
</dbReference>
<comment type="caution">
    <text evidence="3">The sequence shown here is derived from an EMBL/GenBank/DDBJ whole genome shotgun (WGS) entry which is preliminary data.</text>
</comment>
<dbReference type="CDD" id="cd05233">
    <property type="entry name" value="SDR_c"/>
    <property type="match status" value="1"/>
</dbReference>
<proteinExistence type="inferred from homology"/>
<gene>
    <name evidence="3" type="ORF">SMALB_7544</name>
</gene>
<dbReference type="PANTHER" id="PTHR43477:SF1">
    <property type="entry name" value="DIHYDROANTICAPSIN 7-DEHYDROGENASE"/>
    <property type="match status" value="1"/>
</dbReference>
<dbReference type="GO" id="GO:0004316">
    <property type="term" value="F:3-oxoacyl-[acyl-carrier-protein] reductase (NADPH) activity"/>
    <property type="evidence" value="ECO:0007669"/>
    <property type="project" value="UniProtKB-EC"/>
</dbReference>